<sequence length="79" mass="8174">MTSSAPPLGGGGCRAHYGIQFRVIHPASTPYRGSNQSNRSVAHSASPSRVDKMKGGSEASRAVCFCSFCVLSVLAMGEG</sequence>
<dbReference type="AlphaFoldDB" id="A0A101LVT0"/>
<protein>
    <submittedName>
        <fullName evidence="2">Uncharacterized protein</fullName>
    </submittedName>
</protein>
<accession>A0A101LVT0</accession>
<feature type="compositionally biased region" description="Polar residues" evidence="1">
    <location>
        <begin position="31"/>
        <end position="47"/>
    </location>
</feature>
<gene>
    <name evidence="2" type="ORF">ABT39_MTgene1778</name>
</gene>
<proteinExistence type="predicted"/>
<name>A0A101LVT0_PICGL</name>
<organism evidence="2">
    <name type="scientific">Picea glauca</name>
    <name type="common">White spruce</name>
    <name type="synonym">Pinus glauca</name>
    <dbReference type="NCBI Taxonomy" id="3330"/>
    <lineage>
        <taxon>Eukaryota</taxon>
        <taxon>Viridiplantae</taxon>
        <taxon>Streptophyta</taxon>
        <taxon>Embryophyta</taxon>
        <taxon>Tracheophyta</taxon>
        <taxon>Spermatophyta</taxon>
        <taxon>Pinopsida</taxon>
        <taxon>Pinidae</taxon>
        <taxon>Conifers I</taxon>
        <taxon>Pinales</taxon>
        <taxon>Pinaceae</taxon>
        <taxon>Picea</taxon>
    </lineage>
</organism>
<dbReference type="EMBL" id="LKAM01000012">
    <property type="protein sequence ID" value="KUM46272.1"/>
    <property type="molecule type" value="Genomic_DNA"/>
</dbReference>
<feature type="region of interest" description="Disordered" evidence="1">
    <location>
        <begin position="28"/>
        <end position="54"/>
    </location>
</feature>
<evidence type="ECO:0000256" key="1">
    <source>
        <dbReference type="SAM" id="MobiDB-lite"/>
    </source>
</evidence>
<comment type="caution">
    <text evidence="2">The sequence shown here is derived from an EMBL/GenBank/DDBJ whole genome shotgun (WGS) entry which is preliminary data.</text>
</comment>
<geneLocation type="mitochondrion" evidence="2"/>
<evidence type="ECO:0000313" key="2">
    <source>
        <dbReference type="EMBL" id="KUM46272.1"/>
    </source>
</evidence>
<keyword evidence="2" id="KW-0496">Mitochondrion</keyword>
<reference evidence="2" key="1">
    <citation type="journal article" date="2015" name="Genome Biol. Evol.">
        <title>Organellar Genomes of White Spruce (Picea glauca): Assembly and Annotation.</title>
        <authorList>
            <person name="Jackman S.D."/>
            <person name="Warren R.L."/>
            <person name="Gibb E.A."/>
            <person name="Vandervalk B.P."/>
            <person name="Mohamadi H."/>
            <person name="Chu J."/>
            <person name="Raymond A."/>
            <person name="Pleasance S."/>
            <person name="Coope R."/>
            <person name="Wildung M.R."/>
            <person name="Ritland C.E."/>
            <person name="Bousquet J."/>
            <person name="Jones S.J."/>
            <person name="Bohlmann J."/>
            <person name="Birol I."/>
        </authorList>
    </citation>
    <scope>NUCLEOTIDE SEQUENCE [LARGE SCALE GENOMIC DNA]</scope>
    <source>
        <tissue evidence="2">Flushing bud</tissue>
    </source>
</reference>